<gene>
    <name evidence="1" type="ORF">GGE12_005057</name>
</gene>
<comment type="caution">
    <text evidence="1">The sequence shown here is derived from an EMBL/GenBank/DDBJ whole genome shotgun (WGS) entry which is preliminary data.</text>
</comment>
<accession>A0A7W6RRD6</accession>
<dbReference type="RefSeq" id="WP_183927857.1">
    <property type="nucleotide sequence ID" value="NZ_JACIGM010000012.1"/>
</dbReference>
<sequence length="209" mass="22745">MLADFDVDEFIRGLDGERLEQVVLALNIPQEKLGAAVSMLEQGIRESIETNLRQRLFDAAADRKALEKIATAAQNLISEIDVCSAGACHILERSWPEDAISPAQLLKALDTLATVAVSGKAGRPKSYGALGVLVSWLIGIADKYGGIASIKANTRSGRLVDALTLLHDVLPFKIVPAALPCGSIAKWKDENSRLRRRFTTKNRTKITRL</sequence>
<dbReference type="EMBL" id="JACIGM010000012">
    <property type="protein sequence ID" value="MBB4277254.1"/>
    <property type="molecule type" value="Genomic_DNA"/>
</dbReference>
<dbReference type="Proteomes" id="UP000533641">
    <property type="component" value="Unassembled WGS sequence"/>
</dbReference>
<proteinExistence type="predicted"/>
<name>A0A7W6RRD6_9HYPH</name>
<evidence type="ECO:0000313" key="2">
    <source>
        <dbReference type="Proteomes" id="UP000533641"/>
    </source>
</evidence>
<reference evidence="1 2" key="1">
    <citation type="submission" date="2020-08" db="EMBL/GenBank/DDBJ databases">
        <title>Genomic Encyclopedia of Type Strains, Phase IV (KMG-V): Genome sequencing to study the core and pangenomes of soil and plant-associated prokaryotes.</title>
        <authorList>
            <person name="Whitman W."/>
        </authorList>
    </citation>
    <scope>NUCLEOTIDE SEQUENCE [LARGE SCALE GENOMIC DNA]</scope>
    <source>
        <strain evidence="1 2">SEMIA 402</strain>
    </source>
</reference>
<organism evidence="1 2">
    <name type="scientific">Rhizobium mongolense</name>
    <dbReference type="NCBI Taxonomy" id="57676"/>
    <lineage>
        <taxon>Bacteria</taxon>
        <taxon>Pseudomonadati</taxon>
        <taxon>Pseudomonadota</taxon>
        <taxon>Alphaproteobacteria</taxon>
        <taxon>Hyphomicrobiales</taxon>
        <taxon>Rhizobiaceae</taxon>
        <taxon>Rhizobium/Agrobacterium group</taxon>
        <taxon>Rhizobium</taxon>
    </lineage>
</organism>
<evidence type="ECO:0000313" key="1">
    <source>
        <dbReference type="EMBL" id="MBB4277254.1"/>
    </source>
</evidence>
<protein>
    <submittedName>
        <fullName evidence="1">Uncharacterized protein</fullName>
    </submittedName>
</protein>
<dbReference type="AlphaFoldDB" id="A0A7W6RRD6"/>